<accession>A0AAV4HX00</accession>
<proteinExistence type="predicted"/>
<keyword evidence="2" id="KW-1185">Reference proteome</keyword>
<dbReference type="EMBL" id="BMAT01012949">
    <property type="protein sequence ID" value="GFS02447.1"/>
    <property type="molecule type" value="Genomic_DNA"/>
</dbReference>
<comment type="caution">
    <text evidence="1">The sequence shown here is derived from an EMBL/GenBank/DDBJ whole genome shotgun (WGS) entry which is preliminary data.</text>
</comment>
<evidence type="ECO:0000313" key="1">
    <source>
        <dbReference type="EMBL" id="GFS02447.1"/>
    </source>
</evidence>
<sequence>MPRFSEVDRHHALGLLQAGLPISEVSLRMNVRRFLDSDNVYMRRIRITDTNVIYGPRNMPHGIASNGEVSYSVTNLDSALIMLMAVYMYGEEVVKDTQQIALGNMTDGVEHL</sequence>
<dbReference type="Proteomes" id="UP000762676">
    <property type="component" value="Unassembled WGS sequence"/>
</dbReference>
<evidence type="ECO:0000313" key="2">
    <source>
        <dbReference type="Proteomes" id="UP000762676"/>
    </source>
</evidence>
<dbReference type="AlphaFoldDB" id="A0AAV4HX00"/>
<gene>
    <name evidence="1" type="ORF">ElyMa_006445200</name>
</gene>
<name>A0AAV4HX00_9GAST</name>
<organism evidence="1 2">
    <name type="scientific">Elysia marginata</name>
    <dbReference type="NCBI Taxonomy" id="1093978"/>
    <lineage>
        <taxon>Eukaryota</taxon>
        <taxon>Metazoa</taxon>
        <taxon>Spiralia</taxon>
        <taxon>Lophotrochozoa</taxon>
        <taxon>Mollusca</taxon>
        <taxon>Gastropoda</taxon>
        <taxon>Heterobranchia</taxon>
        <taxon>Euthyneura</taxon>
        <taxon>Panpulmonata</taxon>
        <taxon>Sacoglossa</taxon>
        <taxon>Placobranchoidea</taxon>
        <taxon>Plakobranchidae</taxon>
        <taxon>Elysia</taxon>
    </lineage>
</organism>
<protein>
    <submittedName>
        <fullName evidence="1">Uncharacterized protein</fullName>
    </submittedName>
</protein>
<reference evidence="1 2" key="1">
    <citation type="journal article" date="2021" name="Elife">
        <title>Chloroplast acquisition without the gene transfer in kleptoplastic sea slugs, Plakobranchus ocellatus.</title>
        <authorList>
            <person name="Maeda T."/>
            <person name="Takahashi S."/>
            <person name="Yoshida T."/>
            <person name="Shimamura S."/>
            <person name="Takaki Y."/>
            <person name="Nagai Y."/>
            <person name="Toyoda A."/>
            <person name="Suzuki Y."/>
            <person name="Arimoto A."/>
            <person name="Ishii H."/>
            <person name="Satoh N."/>
            <person name="Nishiyama T."/>
            <person name="Hasebe M."/>
            <person name="Maruyama T."/>
            <person name="Minagawa J."/>
            <person name="Obokata J."/>
            <person name="Shigenobu S."/>
        </authorList>
    </citation>
    <scope>NUCLEOTIDE SEQUENCE [LARGE SCALE GENOMIC DNA]</scope>
</reference>